<name>A0A9P4HHZ7_9PLEO</name>
<keyword evidence="2" id="KW-1185">Reference proteome</keyword>
<dbReference type="EMBL" id="ML978164">
    <property type="protein sequence ID" value="KAF2033905.1"/>
    <property type="molecule type" value="Genomic_DNA"/>
</dbReference>
<proteinExistence type="predicted"/>
<evidence type="ECO:0000313" key="1">
    <source>
        <dbReference type="EMBL" id="KAF2033905.1"/>
    </source>
</evidence>
<organism evidence="1 2">
    <name type="scientific">Setomelanomma holmii</name>
    <dbReference type="NCBI Taxonomy" id="210430"/>
    <lineage>
        <taxon>Eukaryota</taxon>
        <taxon>Fungi</taxon>
        <taxon>Dikarya</taxon>
        <taxon>Ascomycota</taxon>
        <taxon>Pezizomycotina</taxon>
        <taxon>Dothideomycetes</taxon>
        <taxon>Pleosporomycetidae</taxon>
        <taxon>Pleosporales</taxon>
        <taxon>Pleosporineae</taxon>
        <taxon>Phaeosphaeriaceae</taxon>
        <taxon>Setomelanomma</taxon>
    </lineage>
</organism>
<dbReference type="PANTHER" id="PTHR38926:SF72">
    <property type="entry name" value="IM:7136021-RELATED"/>
    <property type="match status" value="1"/>
</dbReference>
<sequence length="687" mass="77348">MASATALASRHIVYLILHHLSDMKYTDRRQRGPDQPVEFLVFRPTLVPSILVNKLWAEEGTSILWRRYPHLPALKDMQAERQQWYAAKVEQLFILPPVPDNADNLSFLARLEWPRLKILELELDLSKHNSSLRRVLHPNLESLDISGIHAGNTKHFEDAFLPPILANCGGIRSIHMGPDTFDSNDPLHNQSFIDFIDRLPSIREIQIMNANIFGKDLLFGRLSQSPNLEALEIDLDPGLHLLPLLQNPTGLSHLFPALRRLHIMCYPEIALALPKHLPALHELSMDIARIPKQGQHETDATILEELLAALVQCHHLRVLKINIGPMSADFPSIRVLPILDGSTLIKLAENCLELQQLTLLASEPAAIDGSAISSTHFEEFCQRAPNLTDLSMKFHPGTTIALEESALQSLCRHCHHLEVLRLKVALQVPSLITLDGMPDTHGSSAAKSFPHPHHQAYQDRLDQPRLGDGDYTEIKAFATRSYTPAEAHFLNLTHLAFARPQSVLSIAADSYAASSDLQSGSVVDLAVEEELVRSWADTLLLHFPRLDILEAWSDWTGHDNDSLNYFLPLQEPLASTWEFLSGVEQDLWDDDEPETPLESNTWDTDLDANNDYDSRGSIDWERASLINEYPEVRHIADTHYLEPYEEEPEDMPTPVDDRQGWLAHTTNKLRAVLSNKPAAHQSTGVES</sequence>
<gene>
    <name evidence="1" type="ORF">EK21DRAFT_57767</name>
</gene>
<dbReference type="InterPro" id="IPR032675">
    <property type="entry name" value="LRR_dom_sf"/>
</dbReference>
<comment type="caution">
    <text evidence="1">The sequence shown here is derived from an EMBL/GenBank/DDBJ whole genome shotgun (WGS) entry which is preliminary data.</text>
</comment>
<dbReference type="Gene3D" id="3.80.10.10">
    <property type="entry name" value="Ribonuclease Inhibitor"/>
    <property type="match status" value="1"/>
</dbReference>
<dbReference type="SUPFAM" id="SSF52047">
    <property type="entry name" value="RNI-like"/>
    <property type="match status" value="1"/>
</dbReference>
<reference evidence="1" key="1">
    <citation type="journal article" date="2020" name="Stud. Mycol.">
        <title>101 Dothideomycetes genomes: a test case for predicting lifestyles and emergence of pathogens.</title>
        <authorList>
            <person name="Haridas S."/>
            <person name="Albert R."/>
            <person name="Binder M."/>
            <person name="Bloem J."/>
            <person name="Labutti K."/>
            <person name="Salamov A."/>
            <person name="Andreopoulos B."/>
            <person name="Baker S."/>
            <person name="Barry K."/>
            <person name="Bills G."/>
            <person name="Bluhm B."/>
            <person name="Cannon C."/>
            <person name="Castanera R."/>
            <person name="Culley D."/>
            <person name="Daum C."/>
            <person name="Ezra D."/>
            <person name="Gonzalez J."/>
            <person name="Henrissat B."/>
            <person name="Kuo A."/>
            <person name="Liang C."/>
            <person name="Lipzen A."/>
            <person name="Lutzoni F."/>
            <person name="Magnuson J."/>
            <person name="Mondo S."/>
            <person name="Nolan M."/>
            <person name="Ohm R."/>
            <person name="Pangilinan J."/>
            <person name="Park H.-J."/>
            <person name="Ramirez L."/>
            <person name="Alfaro M."/>
            <person name="Sun H."/>
            <person name="Tritt A."/>
            <person name="Yoshinaga Y."/>
            <person name="Zwiers L.-H."/>
            <person name="Turgeon B."/>
            <person name="Goodwin S."/>
            <person name="Spatafora J."/>
            <person name="Crous P."/>
            <person name="Grigoriev I."/>
        </authorList>
    </citation>
    <scope>NUCLEOTIDE SEQUENCE</scope>
    <source>
        <strain evidence="1">CBS 110217</strain>
    </source>
</reference>
<dbReference type="Proteomes" id="UP000799777">
    <property type="component" value="Unassembled WGS sequence"/>
</dbReference>
<evidence type="ECO:0000313" key="2">
    <source>
        <dbReference type="Proteomes" id="UP000799777"/>
    </source>
</evidence>
<accession>A0A9P4HHZ7</accession>
<dbReference type="OrthoDB" id="2305901at2759"/>
<dbReference type="PANTHER" id="PTHR38926">
    <property type="entry name" value="F-BOX DOMAIN CONTAINING PROTEIN, EXPRESSED"/>
    <property type="match status" value="1"/>
</dbReference>
<dbReference type="AlphaFoldDB" id="A0A9P4HHZ7"/>
<protein>
    <submittedName>
        <fullName evidence="1">Uncharacterized protein</fullName>
    </submittedName>
</protein>